<evidence type="ECO:0000256" key="12">
    <source>
        <dbReference type="SAM" id="MobiDB-lite"/>
    </source>
</evidence>
<evidence type="ECO:0000256" key="2">
    <source>
        <dbReference type="ARBA" id="ARBA00004922"/>
    </source>
</evidence>
<dbReference type="OrthoDB" id="614844at2759"/>
<evidence type="ECO:0000256" key="5">
    <source>
        <dbReference type="ARBA" id="ARBA00022676"/>
    </source>
</evidence>
<dbReference type="PANTHER" id="PTHR13036:SF0">
    <property type="entry name" value="CHITOBIOSYLDIPHOSPHODOLICHOL BETA-MANNOSYLTRANSFERASE"/>
    <property type="match status" value="1"/>
</dbReference>
<evidence type="ECO:0000256" key="7">
    <source>
        <dbReference type="ARBA" id="ARBA00022692"/>
    </source>
</evidence>
<dbReference type="STRING" id="97359.A0A550CDI0"/>
<dbReference type="GO" id="GO:0004578">
    <property type="term" value="F:chitobiosyldiphosphodolichol beta-mannosyltransferase activity"/>
    <property type="evidence" value="ECO:0007669"/>
    <property type="project" value="UniProtKB-EC"/>
</dbReference>
<evidence type="ECO:0000256" key="3">
    <source>
        <dbReference type="ARBA" id="ARBA00012611"/>
    </source>
</evidence>
<keyword evidence="10 13" id="KW-0472">Membrane</keyword>
<dbReference type="GO" id="GO:0005789">
    <property type="term" value="C:endoplasmic reticulum membrane"/>
    <property type="evidence" value="ECO:0007669"/>
    <property type="project" value="UniProtKB-SubCell"/>
</dbReference>
<evidence type="ECO:0000256" key="4">
    <source>
        <dbReference type="ARBA" id="ARBA00015841"/>
    </source>
</evidence>
<name>A0A550CDI0_9AGAR</name>
<sequence length="570" mass="64323">MNFDDPPPADEDYLAPAIGLAILLLSLTYLLWRAISFLRPRNQHSLRSVAILVLGDVGRSPRMMYHAQSFAECEFVTDVIGYKGSRVIPSLERLPKVQLHYLAEPPTWLSRLPFVIAAPFKIFHQVLTILVVLIVDIEAAPEFLLVQNPPSIPTLAIVWIVSRIRGSKVIIDWHNLGYSILALKLGENHIYVRISTWFERYFGRSAYAHLFVTQAMRDHLVSKWDLQGHKIVLHDRPHSQFHRTTPQEIHDLFIKLQAVLLAQPSLRGFLPRGTLPYSTAFTATDGDDPVKKDVGIPISVTQPTLKEIAPPRLRADRPALLVSSTSWTEDEDFGMLIEALEKYEAAARERNAKRDGFGAAADERDAERGRSSTPLPKVLCVVTGKGPLRIKYMQRIGKLQTGWTWVRCVSMWLEAEDYPLLLGAADLGVSLHTSSSALDLPMKVVDMFGAGTPVCALDFACINELVKDGKNGLIFKTSEELAQQLMDLFSDFPNGTQQLDAMRAILQGKNEKIHASRPLEHAHAMDRTPERMQRQPSVEEDEWEWSSWDENWAKTVRPLLLWDALGPRQK</sequence>
<evidence type="ECO:0000313" key="16">
    <source>
        <dbReference type="Proteomes" id="UP000320762"/>
    </source>
</evidence>
<keyword evidence="16" id="KW-1185">Reference proteome</keyword>
<feature type="region of interest" description="Disordered" evidence="12">
    <location>
        <begin position="517"/>
        <end position="538"/>
    </location>
</feature>
<feature type="compositionally biased region" description="Basic and acidic residues" evidence="12">
    <location>
        <begin position="517"/>
        <end position="533"/>
    </location>
</feature>
<comment type="caution">
    <text evidence="15">The sequence shown here is derived from an EMBL/GenBank/DDBJ whole genome shotgun (WGS) entry which is preliminary data.</text>
</comment>
<gene>
    <name evidence="15" type="ORF">BD626DRAFT_496693</name>
</gene>
<evidence type="ECO:0000256" key="6">
    <source>
        <dbReference type="ARBA" id="ARBA00022679"/>
    </source>
</evidence>
<evidence type="ECO:0000256" key="11">
    <source>
        <dbReference type="ARBA" id="ARBA00024899"/>
    </source>
</evidence>
<evidence type="ECO:0000256" key="13">
    <source>
        <dbReference type="SAM" id="Phobius"/>
    </source>
</evidence>
<evidence type="ECO:0000256" key="8">
    <source>
        <dbReference type="ARBA" id="ARBA00022824"/>
    </source>
</evidence>
<accession>A0A550CDI0</accession>
<organism evidence="15 16">
    <name type="scientific">Schizophyllum amplum</name>
    <dbReference type="NCBI Taxonomy" id="97359"/>
    <lineage>
        <taxon>Eukaryota</taxon>
        <taxon>Fungi</taxon>
        <taxon>Dikarya</taxon>
        <taxon>Basidiomycota</taxon>
        <taxon>Agaricomycotina</taxon>
        <taxon>Agaricomycetes</taxon>
        <taxon>Agaricomycetidae</taxon>
        <taxon>Agaricales</taxon>
        <taxon>Schizophyllaceae</taxon>
        <taxon>Schizophyllum</taxon>
    </lineage>
</organism>
<feature type="transmembrane region" description="Helical" evidence="13">
    <location>
        <begin position="13"/>
        <end position="32"/>
    </location>
</feature>
<dbReference type="Gene3D" id="3.40.50.2000">
    <property type="entry name" value="Glycogen Phosphorylase B"/>
    <property type="match status" value="1"/>
</dbReference>
<evidence type="ECO:0000256" key="1">
    <source>
        <dbReference type="ARBA" id="ARBA00004389"/>
    </source>
</evidence>
<dbReference type="Pfam" id="PF13579">
    <property type="entry name" value="Glyco_trans_4_4"/>
    <property type="match status" value="1"/>
</dbReference>
<dbReference type="PANTHER" id="PTHR13036">
    <property type="entry name" value="BETA1,4 MANNOSYLTRANSFERASE"/>
    <property type="match status" value="1"/>
</dbReference>
<evidence type="ECO:0000256" key="10">
    <source>
        <dbReference type="ARBA" id="ARBA00023136"/>
    </source>
</evidence>
<keyword evidence="7 13" id="KW-0812">Transmembrane</keyword>
<comment type="pathway">
    <text evidence="2">Protein modification; protein glycosylation.</text>
</comment>
<evidence type="ECO:0000313" key="15">
    <source>
        <dbReference type="EMBL" id="TRM62853.1"/>
    </source>
</evidence>
<proteinExistence type="predicted"/>
<dbReference type="AlphaFoldDB" id="A0A550CDI0"/>
<protein>
    <recommendedName>
        <fullName evidence="4">Chitobiosyldiphosphodolichol beta-mannosyltransferase</fullName>
        <ecNumber evidence="3">2.4.1.142</ecNumber>
    </recommendedName>
</protein>
<dbReference type="InterPro" id="IPR028098">
    <property type="entry name" value="Glyco_trans_4-like_N"/>
</dbReference>
<evidence type="ECO:0000256" key="9">
    <source>
        <dbReference type="ARBA" id="ARBA00022989"/>
    </source>
</evidence>
<dbReference type="EC" id="2.4.1.142" evidence="3"/>
<keyword evidence="5" id="KW-0328">Glycosyltransferase</keyword>
<dbReference type="SUPFAM" id="SSF53756">
    <property type="entry name" value="UDP-Glycosyltransferase/glycogen phosphorylase"/>
    <property type="match status" value="2"/>
</dbReference>
<evidence type="ECO:0000259" key="14">
    <source>
        <dbReference type="Pfam" id="PF13579"/>
    </source>
</evidence>
<dbReference type="EMBL" id="VDMD01000011">
    <property type="protein sequence ID" value="TRM62853.1"/>
    <property type="molecule type" value="Genomic_DNA"/>
</dbReference>
<dbReference type="Proteomes" id="UP000320762">
    <property type="component" value="Unassembled WGS sequence"/>
</dbReference>
<comment type="function">
    <text evidence="11">Participates in the formation of the lipid-linked precursor oligosaccharide for N-glycosylation. Involved in assembling the dolichol-pyrophosphate-GlcNAc(2)-Man(5) intermediate on the cytoplasmic surface of the ER.</text>
</comment>
<comment type="subcellular location">
    <subcellularLocation>
        <location evidence="1">Endoplasmic reticulum membrane</location>
        <topology evidence="1">Single-pass membrane protein</topology>
    </subcellularLocation>
</comment>
<keyword evidence="6 15" id="KW-0808">Transferase</keyword>
<reference evidence="15 16" key="1">
    <citation type="journal article" date="2019" name="New Phytol.">
        <title>Comparative genomics reveals unique wood-decay strategies and fruiting body development in the Schizophyllaceae.</title>
        <authorList>
            <person name="Almasi E."/>
            <person name="Sahu N."/>
            <person name="Krizsan K."/>
            <person name="Balint B."/>
            <person name="Kovacs G.M."/>
            <person name="Kiss B."/>
            <person name="Cseklye J."/>
            <person name="Drula E."/>
            <person name="Henrissat B."/>
            <person name="Nagy I."/>
            <person name="Chovatia M."/>
            <person name="Adam C."/>
            <person name="LaButti K."/>
            <person name="Lipzen A."/>
            <person name="Riley R."/>
            <person name="Grigoriev I.V."/>
            <person name="Nagy L.G."/>
        </authorList>
    </citation>
    <scope>NUCLEOTIDE SEQUENCE [LARGE SCALE GENOMIC DNA]</scope>
    <source>
        <strain evidence="15 16">NL-1724</strain>
    </source>
</reference>
<dbReference type="Pfam" id="PF13692">
    <property type="entry name" value="Glyco_trans_1_4"/>
    <property type="match status" value="1"/>
</dbReference>
<feature type="domain" description="Glycosyltransferase subfamily 4-like N-terminal" evidence="14">
    <location>
        <begin position="67"/>
        <end position="232"/>
    </location>
</feature>
<keyword evidence="9 13" id="KW-1133">Transmembrane helix</keyword>
<dbReference type="InterPro" id="IPR026051">
    <property type="entry name" value="ALG1-like"/>
</dbReference>
<keyword evidence="8" id="KW-0256">Endoplasmic reticulum</keyword>